<sequence length="413" mass="47300">MFSSKCSSSFRVDMLPPRCQWKQQRFSNNLRYWKLPNSKRKFSFFIHHSIVSSSFDNDESSISSSPRKPTPKPKPSQMGYDPSEELFGLSTEPQPRKVVSDSSSPRSWFGPNGQYIRELPCPSCRGRGYTPCAECGIDRSRADCSLCNGKGIIACARCLGECVIWEESIDEQPWEKARSVSPLKVKEDDEVDNLDIKLDIRRKTKRVYQSPPPEVNLKISRSLKSLNAKTGIFSKRMKIIHGDPFLHAQRVAAIKKSKGIPAARRHASETMKSYFSNPENRRKRSLAMKGVKFYCSNCGREGHRRNYCPEVRDDQRDRRFRCRLCGEKGHNRRTCWKSKSNDQKRPASRNHHCRICGQSGHNSRTCAQKNIAKAIRVDLSNHSAMAEKRMYTCSLCLEKGHNIRTCPLRSTSK</sequence>
<keyword evidence="2" id="KW-1185">Reference proteome</keyword>
<name>A0ACC0C2R1_CATRO</name>
<protein>
    <submittedName>
        <fullName evidence="1">Uncharacterized protein</fullName>
    </submittedName>
</protein>
<evidence type="ECO:0000313" key="1">
    <source>
        <dbReference type="EMBL" id="KAI5679076.1"/>
    </source>
</evidence>
<comment type="caution">
    <text evidence="1">The sequence shown here is derived from an EMBL/GenBank/DDBJ whole genome shotgun (WGS) entry which is preliminary data.</text>
</comment>
<dbReference type="EMBL" id="CM044702">
    <property type="protein sequence ID" value="KAI5679076.1"/>
    <property type="molecule type" value="Genomic_DNA"/>
</dbReference>
<gene>
    <name evidence="1" type="ORF">M9H77_10026</name>
</gene>
<reference evidence="2" key="1">
    <citation type="journal article" date="2023" name="Nat. Plants">
        <title>Single-cell RNA sequencing provides a high-resolution roadmap for understanding the multicellular compartmentation of specialized metabolism.</title>
        <authorList>
            <person name="Sun S."/>
            <person name="Shen X."/>
            <person name="Li Y."/>
            <person name="Li Y."/>
            <person name="Wang S."/>
            <person name="Li R."/>
            <person name="Zhang H."/>
            <person name="Shen G."/>
            <person name="Guo B."/>
            <person name="Wei J."/>
            <person name="Xu J."/>
            <person name="St-Pierre B."/>
            <person name="Chen S."/>
            <person name="Sun C."/>
        </authorList>
    </citation>
    <scope>NUCLEOTIDE SEQUENCE [LARGE SCALE GENOMIC DNA]</scope>
</reference>
<evidence type="ECO:0000313" key="2">
    <source>
        <dbReference type="Proteomes" id="UP001060085"/>
    </source>
</evidence>
<proteinExistence type="predicted"/>
<accession>A0ACC0C2R1</accession>
<organism evidence="1 2">
    <name type="scientific">Catharanthus roseus</name>
    <name type="common">Madagascar periwinkle</name>
    <name type="synonym">Vinca rosea</name>
    <dbReference type="NCBI Taxonomy" id="4058"/>
    <lineage>
        <taxon>Eukaryota</taxon>
        <taxon>Viridiplantae</taxon>
        <taxon>Streptophyta</taxon>
        <taxon>Embryophyta</taxon>
        <taxon>Tracheophyta</taxon>
        <taxon>Spermatophyta</taxon>
        <taxon>Magnoliopsida</taxon>
        <taxon>eudicotyledons</taxon>
        <taxon>Gunneridae</taxon>
        <taxon>Pentapetalae</taxon>
        <taxon>asterids</taxon>
        <taxon>lamiids</taxon>
        <taxon>Gentianales</taxon>
        <taxon>Apocynaceae</taxon>
        <taxon>Rauvolfioideae</taxon>
        <taxon>Vinceae</taxon>
        <taxon>Catharanthinae</taxon>
        <taxon>Catharanthus</taxon>
    </lineage>
</organism>
<dbReference type="Proteomes" id="UP001060085">
    <property type="component" value="Linkage Group LG02"/>
</dbReference>